<keyword evidence="5" id="KW-1185">Reference proteome</keyword>
<accession>C7MBU6</accession>
<dbReference type="Proteomes" id="UP000001919">
    <property type="component" value="Chromosome"/>
</dbReference>
<dbReference type="eggNOG" id="COG0456">
    <property type="taxonomic scope" value="Bacteria"/>
</dbReference>
<dbReference type="STRING" id="446465.Bfae_12090"/>
<dbReference type="HOGENOM" id="CLU_013985_34_6_11"/>
<dbReference type="AlphaFoldDB" id="C7MBU6"/>
<evidence type="ECO:0000259" key="3">
    <source>
        <dbReference type="PROSITE" id="PS51186"/>
    </source>
</evidence>
<dbReference type="SUPFAM" id="SSF55729">
    <property type="entry name" value="Acyl-CoA N-acyltransferases (Nat)"/>
    <property type="match status" value="1"/>
</dbReference>
<dbReference type="PROSITE" id="PS51186">
    <property type="entry name" value="GNAT"/>
    <property type="match status" value="1"/>
</dbReference>
<keyword evidence="1 4" id="KW-0808">Transferase</keyword>
<evidence type="ECO:0000256" key="1">
    <source>
        <dbReference type="ARBA" id="ARBA00022679"/>
    </source>
</evidence>
<sequence length="157" mass="16770">MDTLTLEGRRYTVGRATAADLPELVALLADDVLGRERESTELAPYEQAFARIDRDSNQLLVAVRDASGGLVATTQLTLLPSLSRGGATRLQIEAVRVAAATRGSGLGSALLAWAHDWGRAQGATLAQLTTDTARADALRFYERLGYVPSHVGLKLPL</sequence>
<keyword evidence="2" id="KW-0012">Acyltransferase</keyword>
<dbReference type="InterPro" id="IPR016181">
    <property type="entry name" value="Acyl_CoA_acyltransferase"/>
</dbReference>
<evidence type="ECO:0000313" key="5">
    <source>
        <dbReference type="Proteomes" id="UP000001919"/>
    </source>
</evidence>
<proteinExistence type="predicted"/>
<dbReference type="PATRIC" id="fig|446465.5.peg.1209"/>
<dbReference type="CDD" id="cd04301">
    <property type="entry name" value="NAT_SF"/>
    <property type="match status" value="1"/>
</dbReference>
<reference evidence="4 5" key="1">
    <citation type="journal article" date="2009" name="Stand. Genomic Sci.">
        <title>Complete genome sequence of Brachybacterium faecium type strain (Schefferle 6-10).</title>
        <authorList>
            <person name="Lapidus A."/>
            <person name="Pukall R."/>
            <person name="Labuttii K."/>
            <person name="Copeland A."/>
            <person name="Del Rio T.G."/>
            <person name="Nolan M."/>
            <person name="Chen F."/>
            <person name="Lucas S."/>
            <person name="Tice H."/>
            <person name="Cheng J.F."/>
            <person name="Bruce D."/>
            <person name="Goodwin L."/>
            <person name="Pitluck S."/>
            <person name="Rohde M."/>
            <person name="Goker M."/>
            <person name="Pati A."/>
            <person name="Ivanova N."/>
            <person name="Mavrommatis K."/>
            <person name="Chen A."/>
            <person name="Palaniappan K."/>
            <person name="D'haeseleer P."/>
            <person name="Chain P."/>
            <person name="Bristow J."/>
            <person name="Eisen J.A."/>
            <person name="Markowitz V."/>
            <person name="Hugenholtz P."/>
            <person name="Kyrpides N.C."/>
            <person name="Klenk H.P."/>
        </authorList>
    </citation>
    <scope>NUCLEOTIDE SEQUENCE [LARGE SCALE GENOMIC DNA]</scope>
    <source>
        <strain evidence="5">ATCC 43885 / DSM 4810 / JCM 11609 / LMG 19847 / NBRC 14762 / NCIMB 9860 / 6-10</strain>
    </source>
</reference>
<gene>
    <name evidence="4" type="ordered locus">Bfae_12090</name>
</gene>
<evidence type="ECO:0000313" key="4">
    <source>
        <dbReference type="EMBL" id="ACU85053.1"/>
    </source>
</evidence>
<evidence type="ECO:0000256" key="2">
    <source>
        <dbReference type="ARBA" id="ARBA00023315"/>
    </source>
</evidence>
<dbReference type="EMBL" id="CP001643">
    <property type="protein sequence ID" value="ACU85053.1"/>
    <property type="molecule type" value="Genomic_DNA"/>
</dbReference>
<name>C7MBU6_BRAFD</name>
<organism evidence="4 5">
    <name type="scientific">Brachybacterium faecium (strain ATCC 43885 / DSM 4810 / JCM 11609 / LMG 19847 / NBRC 14762 / NCIMB 9860 / 6-10)</name>
    <dbReference type="NCBI Taxonomy" id="446465"/>
    <lineage>
        <taxon>Bacteria</taxon>
        <taxon>Bacillati</taxon>
        <taxon>Actinomycetota</taxon>
        <taxon>Actinomycetes</taxon>
        <taxon>Micrococcales</taxon>
        <taxon>Dermabacteraceae</taxon>
        <taxon>Brachybacterium</taxon>
    </lineage>
</organism>
<dbReference type="Gene3D" id="3.40.630.30">
    <property type="match status" value="1"/>
</dbReference>
<protein>
    <submittedName>
        <fullName evidence="4">Acetyltransferase (GNAT) family protein</fullName>
    </submittedName>
</protein>
<dbReference type="InterPro" id="IPR050832">
    <property type="entry name" value="Bact_Acetyltransf"/>
</dbReference>
<dbReference type="InterPro" id="IPR000182">
    <property type="entry name" value="GNAT_dom"/>
</dbReference>
<dbReference type="OrthoDB" id="9789603at2"/>
<dbReference type="GO" id="GO:0016747">
    <property type="term" value="F:acyltransferase activity, transferring groups other than amino-acyl groups"/>
    <property type="evidence" value="ECO:0007669"/>
    <property type="project" value="InterPro"/>
</dbReference>
<dbReference type="Pfam" id="PF00583">
    <property type="entry name" value="Acetyltransf_1"/>
    <property type="match status" value="1"/>
</dbReference>
<feature type="domain" description="N-acetyltransferase" evidence="3">
    <location>
        <begin position="11"/>
        <end position="157"/>
    </location>
</feature>
<dbReference type="PANTHER" id="PTHR43877:SF2">
    <property type="entry name" value="AMINOALKYLPHOSPHONATE N-ACETYLTRANSFERASE-RELATED"/>
    <property type="match status" value="1"/>
</dbReference>
<dbReference type="KEGG" id="bfa:Bfae_12090"/>
<dbReference type="PANTHER" id="PTHR43877">
    <property type="entry name" value="AMINOALKYLPHOSPHONATE N-ACETYLTRANSFERASE-RELATED-RELATED"/>
    <property type="match status" value="1"/>
</dbReference>